<feature type="domain" description="Aminotransferase class I/classII large" evidence="4">
    <location>
        <begin position="34"/>
        <end position="379"/>
    </location>
</feature>
<dbReference type="InterPro" id="IPR015421">
    <property type="entry name" value="PyrdxlP-dep_Trfase_major"/>
</dbReference>
<protein>
    <submittedName>
        <fullName evidence="5">LL-diaminopimelate aminotransferase</fullName>
        <ecNumber evidence="5">2.6.1.83</ecNumber>
    </submittedName>
</protein>
<dbReference type="InterPro" id="IPR004839">
    <property type="entry name" value="Aminotransferase_I/II_large"/>
</dbReference>
<sequence length="390" mass="44182">MNIEPAERIRKVETYYFSGKLEEIKQLTSTGHSIINLGIGNPDMAVHEQVLNTLRKSSEQPQSHYYQPYRGTEMLRNAFSDWYQRIYNIELDSENEILPLAGSKEGIMLSMLAFVNAGDTALVPNPGYPAYTAVAKLLGANVLHYNLKAGNGWYPDFSELEHLARKKPKIMWVNYPHMPTGAKASDELFKKLIKFGKQHKVLIAHDNPYSLILNDDPLSILSVPGSKEFCFELNSLSKSHRMQGFRVGMVAGHPQLIKHLLKVKSNYDSGMYLPIQDAANEALKLNGTWYNNTNEVYSKRRKLVFEALDHLNCTYSKNTSGMFVWAKAPDVFPDGYAFVDHLLYELGIFVAPGGIFGSNGNEYVRFSLAAPDEEFVRMLYRIKNLQKIAI</sequence>
<dbReference type="PATRIC" id="fig|1307839.3.peg.2883"/>
<dbReference type="Proteomes" id="UP000064893">
    <property type="component" value="Chromosome"/>
</dbReference>
<dbReference type="AlphaFoldDB" id="A0A0S2I239"/>
<reference evidence="5 6" key="1">
    <citation type="submission" date="2015-11" db="EMBL/GenBank/DDBJ databases">
        <title>Description and complete genome sequence of a novel strain predominating in hypersaline microbial mats and representing a new family of the Bacteriodetes phylum.</title>
        <authorList>
            <person name="Spring S."/>
            <person name="Bunk B."/>
            <person name="Sproer C."/>
            <person name="Klenk H.-P."/>
        </authorList>
    </citation>
    <scope>NUCLEOTIDE SEQUENCE [LARGE SCALE GENOMIC DNA]</scope>
    <source>
        <strain evidence="5 6">L21-Spi-D4</strain>
    </source>
</reference>
<dbReference type="KEGG" id="blq:L21SP5_02746"/>
<dbReference type="SUPFAM" id="SSF53383">
    <property type="entry name" value="PLP-dependent transferases"/>
    <property type="match status" value="1"/>
</dbReference>
<proteinExistence type="predicted"/>
<evidence type="ECO:0000313" key="6">
    <source>
        <dbReference type="Proteomes" id="UP000064893"/>
    </source>
</evidence>
<dbReference type="Gene3D" id="3.40.640.10">
    <property type="entry name" value="Type I PLP-dependent aspartate aminotransferase-like (Major domain)"/>
    <property type="match status" value="1"/>
</dbReference>
<organism evidence="5 6">
    <name type="scientific">Salinivirga cyanobacteriivorans</name>
    <dbReference type="NCBI Taxonomy" id="1307839"/>
    <lineage>
        <taxon>Bacteria</taxon>
        <taxon>Pseudomonadati</taxon>
        <taxon>Bacteroidota</taxon>
        <taxon>Bacteroidia</taxon>
        <taxon>Bacteroidales</taxon>
        <taxon>Salinivirgaceae</taxon>
        <taxon>Salinivirga</taxon>
    </lineage>
</organism>
<gene>
    <name evidence="5" type="primary">dapL</name>
    <name evidence="5" type="ORF">L21SP5_02746</name>
</gene>
<name>A0A0S2I239_9BACT</name>
<dbReference type="Pfam" id="PF00155">
    <property type="entry name" value="Aminotran_1_2"/>
    <property type="match status" value="1"/>
</dbReference>
<dbReference type="EC" id="2.6.1.83" evidence="5"/>
<evidence type="ECO:0000256" key="3">
    <source>
        <dbReference type="ARBA" id="ARBA00022679"/>
    </source>
</evidence>
<evidence type="ECO:0000256" key="2">
    <source>
        <dbReference type="ARBA" id="ARBA00022576"/>
    </source>
</evidence>
<accession>A0A0S2I239</accession>
<evidence type="ECO:0000313" key="5">
    <source>
        <dbReference type="EMBL" id="ALO16369.1"/>
    </source>
</evidence>
<evidence type="ECO:0000256" key="1">
    <source>
        <dbReference type="ARBA" id="ARBA00001933"/>
    </source>
</evidence>
<dbReference type="CDD" id="cd00609">
    <property type="entry name" value="AAT_like"/>
    <property type="match status" value="1"/>
</dbReference>
<dbReference type="PANTHER" id="PTHR42832:SF3">
    <property type="entry name" value="L-GLUTAMINE--4-(METHYLSULFANYL)-2-OXOBUTANOATE AMINOTRANSFERASE"/>
    <property type="match status" value="1"/>
</dbReference>
<dbReference type="PANTHER" id="PTHR42832">
    <property type="entry name" value="AMINO ACID AMINOTRANSFERASE"/>
    <property type="match status" value="1"/>
</dbReference>
<keyword evidence="3 5" id="KW-0808">Transferase</keyword>
<dbReference type="Gene3D" id="3.90.1150.10">
    <property type="entry name" value="Aspartate Aminotransferase, domain 1"/>
    <property type="match status" value="1"/>
</dbReference>
<keyword evidence="2 5" id="KW-0032">Aminotransferase</keyword>
<comment type="cofactor">
    <cofactor evidence="1">
        <name>pyridoxal 5'-phosphate</name>
        <dbReference type="ChEBI" id="CHEBI:597326"/>
    </cofactor>
</comment>
<dbReference type="InterPro" id="IPR015422">
    <property type="entry name" value="PyrdxlP-dep_Trfase_small"/>
</dbReference>
<dbReference type="OrthoDB" id="9802328at2"/>
<evidence type="ECO:0000259" key="4">
    <source>
        <dbReference type="Pfam" id="PF00155"/>
    </source>
</evidence>
<dbReference type="GO" id="GO:0010285">
    <property type="term" value="F:L,L-diaminopimelate aminotransferase activity"/>
    <property type="evidence" value="ECO:0007669"/>
    <property type="project" value="UniProtKB-EC"/>
</dbReference>
<dbReference type="GO" id="GO:0030170">
    <property type="term" value="F:pyridoxal phosphate binding"/>
    <property type="evidence" value="ECO:0007669"/>
    <property type="project" value="InterPro"/>
</dbReference>
<dbReference type="InterPro" id="IPR015424">
    <property type="entry name" value="PyrdxlP-dep_Trfase"/>
</dbReference>
<dbReference type="InterPro" id="IPR050881">
    <property type="entry name" value="LL-DAP_aminotransferase"/>
</dbReference>
<dbReference type="EMBL" id="CP013118">
    <property type="protein sequence ID" value="ALO16369.1"/>
    <property type="molecule type" value="Genomic_DNA"/>
</dbReference>
<dbReference type="STRING" id="1307839.L21SP5_02746"/>
<dbReference type="RefSeq" id="WP_057953747.1">
    <property type="nucleotide sequence ID" value="NZ_CP013118.1"/>
</dbReference>
<keyword evidence="6" id="KW-1185">Reference proteome</keyword>